<name>A0A7W5FQI2_9BACL</name>
<evidence type="ECO:0000313" key="2">
    <source>
        <dbReference type="Proteomes" id="UP000570361"/>
    </source>
</evidence>
<dbReference type="AlphaFoldDB" id="A0A7W5FQI2"/>
<protein>
    <submittedName>
        <fullName evidence="1">Uncharacterized protein</fullName>
    </submittedName>
</protein>
<dbReference type="Proteomes" id="UP000570361">
    <property type="component" value="Unassembled WGS sequence"/>
</dbReference>
<dbReference type="EMBL" id="JACHXK010000016">
    <property type="protein sequence ID" value="MBB3113069.1"/>
    <property type="molecule type" value="Genomic_DNA"/>
</dbReference>
<keyword evidence="2" id="KW-1185">Reference proteome</keyword>
<dbReference type="RefSeq" id="WP_183603168.1">
    <property type="nucleotide sequence ID" value="NZ_JACHXK010000016.1"/>
</dbReference>
<sequence length="321" mass="36610">MLEKISQVITYPIPAPLPRNRDYSVFVRTEGGEWKELDVLLVKVDMHQLREAAMVQFDFSGIVEVEVVCHRETVHHVAIRPLSAAITAEVMEERRIRFTLREPRKLSVEINGGRFNNLHLFAKALERRRPDPTDPEVAVIEPGIHRIEDVQAKLQDSSYTTIYFKPGMHHIEQVLIPVPSGKRIYLSGRRVVRSGILLNIRKNEKSVNSAYGRSAGRRGSIWKEYRKNKYLFFMLFRHSTGVQGFQSGQRHLGESVGRIGIFQVSVLPVAGLWPDPPEHGPHQLLQPRLRLPGADHSGAAAERDPNRHLQAIRAVDHVYFP</sequence>
<comment type="caution">
    <text evidence="1">The sequence shown here is derived from an EMBL/GenBank/DDBJ whole genome shotgun (WGS) entry which is preliminary data.</text>
</comment>
<proteinExistence type="predicted"/>
<accession>A0A7W5FQI2</accession>
<gene>
    <name evidence="1" type="ORF">FHS18_005172</name>
</gene>
<evidence type="ECO:0000313" key="1">
    <source>
        <dbReference type="EMBL" id="MBB3113069.1"/>
    </source>
</evidence>
<organism evidence="1 2">
    <name type="scientific">Paenibacillus phyllosphaerae</name>
    <dbReference type="NCBI Taxonomy" id="274593"/>
    <lineage>
        <taxon>Bacteria</taxon>
        <taxon>Bacillati</taxon>
        <taxon>Bacillota</taxon>
        <taxon>Bacilli</taxon>
        <taxon>Bacillales</taxon>
        <taxon>Paenibacillaceae</taxon>
        <taxon>Paenibacillus</taxon>
    </lineage>
</organism>
<reference evidence="1 2" key="1">
    <citation type="submission" date="2020-08" db="EMBL/GenBank/DDBJ databases">
        <title>Genomic Encyclopedia of Type Strains, Phase III (KMG-III): the genomes of soil and plant-associated and newly described type strains.</title>
        <authorList>
            <person name="Whitman W."/>
        </authorList>
    </citation>
    <scope>NUCLEOTIDE SEQUENCE [LARGE SCALE GENOMIC DNA]</scope>
    <source>
        <strain evidence="1 2">CECT 5862</strain>
    </source>
</reference>